<feature type="region of interest" description="Disordered" evidence="1">
    <location>
        <begin position="808"/>
        <end position="848"/>
    </location>
</feature>
<feature type="compositionally biased region" description="Basic and acidic residues" evidence="1">
    <location>
        <begin position="301"/>
        <end position="311"/>
    </location>
</feature>
<protein>
    <submittedName>
        <fullName evidence="2">Uncharacterized protein</fullName>
    </submittedName>
</protein>
<evidence type="ECO:0000313" key="3">
    <source>
        <dbReference type="Proteomes" id="UP001189429"/>
    </source>
</evidence>
<name>A0ABN9SRQ6_9DINO</name>
<gene>
    <name evidence="2" type="ORF">PCOR1329_LOCUS32017</name>
</gene>
<feature type="region of interest" description="Disordered" evidence="1">
    <location>
        <begin position="589"/>
        <end position="639"/>
    </location>
</feature>
<accession>A0ABN9SRQ6</accession>
<feature type="region of interest" description="Disordered" evidence="1">
    <location>
        <begin position="652"/>
        <end position="723"/>
    </location>
</feature>
<comment type="caution">
    <text evidence="2">The sequence shown here is derived from an EMBL/GenBank/DDBJ whole genome shotgun (WGS) entry which is preliminary data.</text>
</comment>
<feature type="region of interest" description="Disordered" evidence="1">
    <location>
        <begin position="948"/>
        <end position="971"/>
    </location>
</feature>
<feature type="region of interest" description="Disordered" evidence="1">
    <location>
        <begin position="281"/>
        <end position="486"/>
    </location>
</feature>
<organism evidence="2 3">
    <name type="scientific">Prorocentrum cordatum</name>
    <dbReference type="NCBI Taxonomy" id="2364126"/>
    <lineage>
        <taxon>Eukaryota</taxon>
        <taxon>Sar</taxon>
        <taxon>Alveolata</taxon>
        <taxon>Dinophyceae</taxon>
        <taxon>Prorocentrales</taxon>
        <taxon>Prorocentraceae</taxon>
        <taxon>Prorocentrum</taxon>
    </lineage>
</organism>
<feature type="compositionally biased region" description="Basic and acidic residues" evidence="1">
    <location>
        <begin position="398"/>
        <end position="410"/>
    </location>
</feature>
<feature type="compositionally biased region" description="Basic and acidic residues" evidence="1">
    <location>
        <begin position="427"/>
        <end position="437"/>
    </location>
</feature>
<proteinExistence type="predicted"/>
<dbReference type="Proteomes" id="UP001189429">
    <property type="component" value="Unassembled WGS sequence"/>
</dbReference>
<evidence type="ECO:0000313" key="2">
    <source>
        <dbReference type="EMBL" id="CAK0834641.1"/>
    </source>
</evidence>
<feature type="compositionally biased region" description="Basic and acidic residues" evidence="1">
    <location>
        <begin position="713"/>
        <end position="722"/>
    </location>
</feature>
<feature type="compositionally biased region" description="Basic and acidic residues" evidence="1">
    <location>
        <begin position="356"/>
        <end position="368"/>
    </location>
</feature>
<feature type="compositionally biased region" description="Basic and acidic residues" evidence="1">
    <location>
        <begin position="600"/>
        <end position="612"/>
    </location>
</feature>
<evidence type="ECO:0000256" key="1">
    <source>
        <dbReference type="SAM" id="MobiDB-lite"/>
    </source>
</evidence>
<dbReference type="EMBL" id="CAUYUJ010012814">
    <property type="protein sequence ID" value="CAK0834641.1"/>
    <property type="molecule type" value="Genomic_DNA"/>
</dbReference>
<feature type="region of interest" description="Disordered" evidence="1">
    <location>
        <begin position="502"/>
        <end position="554"/>
    </location>
</feature>
<sequence>MVRQVAEPEDECHTAVAGEECYKEVRWAMTEGITQHRWWYPGLHKNSSTFEDFQEFLHKLDAFSAVCAKPCRIAPQKEGCRTAVKDEICYNEVTWAMKTGIHENPSWYPGLTPSSSFEEFQMFLHSLEILKTTCTAPCSAEEPGVRKQAEQTTQVEKAEELQEHGVDAAGCRDRKGYWDKYCEAGDTKVVHISSEEEEEEEEEAREASAAAHAAGVRARLAALRPFPDYAQEVGRLEAELAEAQRAVEDVGQAAAAEEKGAIEQRAEDEGVEHLVAEVAEAERATEDSQQQAVAEQSEEVTEQKAADEDVHQPVVVGGPSEGATEPTAADEASEPKAADEAVEPPAVVGETAEEVAEQKAADEAIEQRAEDEDVEHPVAQVAEAERAIEDVQQQAVAEKSEEATEQKAAAEDVDQPAVAGEPSEEATEQKAADEDVHQPVVAGGPSEGATEPTAADEASEPKAADEAVEPPAVVGETAEEVAEQKAADEAIEHLEAELVEAQLPASEGVQQPAVVEERAEGATEQKASGTDVNQPVVAGEKSEEVAEQKAADETVEQAVVVEQKAEEATEQKAADEAVEQPAVVEQKAVEATEQKAAGGDAERQGVARKANEDVTEQTAPQDATIHESPQSAVVDEDAVAKASEATLRAAAKAFDDEAASPEGAEESKPFSSGGGSAGGPVEDMPQAATAAQTEAQQPQAPTRKLTTGSARAYADDSEHESQALEVGLTPEGRMPALPTHTGCYVWLPTGCPSRNLSVRSEWKRDVWGEEHKDARSSTPACKSRKFVFDHWCGVHNTVAVHVNAHEQDDATSVQDDLAGSHASPSEDGLASQEDQHSTTAGGGAEEAEELRVISGYPSRPGCYFRQPSRCPARPMRTSMWRHDTWAEEQYLDEAGCRDRKGYWDSYCGAEDTKVVHIRSEGGGVPVLEGSGTRSDAGVVAGAPSQALQHDAGSMAGGSSPTARPSQDPALPPHLASRVPEVPKTAGCYVWLPSGCPRKHLGAADRWRKDVWGEAKRNAKVDASACRSRKESFNAFCGVSDAVMLHAAAPTEEHGEGEAPAV</sequence>
<feature type="compositionally biased region" description="Basic and acidic residues" evidence="1">
    <location>
        <begin position="540"/>
        <end position="552"/>
    </location>
</feature>
<feature type="compositionally biased region" description="Polar residues" evidence="1">
    <location>
        <begin position="616"/>
        <end position="631"/>
    </location>
</feature>
<reference evidence="2" key="1">
    <citation type="submission" date="2023-10" db="EMBL/GenBank/DDBJ databases">
        <authorList>
            <person name="Chen Y."/>
            <person name="Shah S."/>
            <person name="Dougan E. K."/>
            <person name="Thang M."/>
            <person name="Chan C."/>
        </authorList>
    </citation>
    <scope>NUCLEOTIDE SEQUENCE [LARGE SCALE GENOMIC DNA]</scope>
</reference>
<keyword evidence="3" id="KW-1185">Reference proteome</keyword>
<feature type="compositionally biased region" description="Low complexity" evidence="1">
    <location>
        <begin position="685"/>
        <end position="702"/>
    </location>
</feature>